<dbReference type="NCBIfam" id="TIGR04272">
    <property type="entry name" value="cxxc_cxxc_Mbark"/>
    <property type="match status" value="1"/>
</dbReference>
<feature type="domain" description="CxxC-x17-CxxC" evidence="2">
    <location>
        <begin position="58"/>
        <end position="92"/>
    </location>
</feature>
<protein>
    <submittedName>
        <fullName evidence="3">Uncharacterized protein</fullName>
    </submittedName>
</protein>
<dbReference type="InterPro" id="IPR025306">
    <property type="entry name" value="Zn-bnd_dom_prob"/>
</dbReference>
<gene>
    <name evidence="3" type="ORF">METZ01_LOCUS346140</name>
</gene>
<proteinExistence type="predicted"/>
<organism evidence="3">
    <name type="scientific">marine metagenome</name>
    <dbReference type="NCBI Taxonomy" id="408172"/>
    <lineage>
        <taxon>unclassified sequences</taxon>
        <taxon>metagenomes</taxon>
        <taxon>ecological metagenomes</taxon>
    </lineage>
</organism>
<reference evidence="3" key="1">
    <citation type="submission" date="2018-05" db="EMBL/GenBank/DDBJ databases">
        <authorList>
            <person name="Lanie J.A."/>
            <person name="Ng W.-L."/>
            <person name="Kazmierczak K.M."/>
            <person name="Andrzejewski T.M."/>
            <person name="Davidsen T.M."/>
            <person name="Wayne K.J."/>
            <person name="Tettelin H."/>
            <person name="Glass J.I."/>
            <person name="Rusch D."/>
            <person name="Podicherti R."/>
            <person name="Tsui H.-C.T."/>
            <person name="Winkler M.E."/>
        </authorList>
    </citation>
    <scope>NUCLEOTIDE SEQUENCE</scope>
</reference>
<evidence type="ECO:0000313" key="3">
    <source>
        <dbReference type="EMBL" id="SVC93286.1"/>
    </source>
</evidence>
<dbReference type="Pfam" id="PF23477">
    <property type="entry name" value="zf_Tbcl_2"/>
    <property type="match status" value="1"/>
</dbReference>
<evidence type="ECO:0000259" key="1">
    <source>
        <dbReference type="Pfam" id="PF13451"/>
    </source>
</evidence>
<name>A0A382R6G4_9ZZZZ</name>
<dbReference type="EMBL" id="UINC01119457">
    <property type="protein sequence ID" value="SVC93286.1"/>
    <property type="molecule type" value="Genomic_DNA"/>
</dbReference>
<dbReference type="Pfam" id="PF13451">
    <property type="entry name" value="zf_Tbcl"/>
    <property type="match status" value="1"/>
</dbReference>
<accession>A0A382R6G4</accession>
<sequence>MVFEDKALECQSCGGKFMFSSGEQEFFNERGLANDPVRCPSCRATRRRDRAGVGDTVRQMHPIVCSQCGINTEVPFQPKLNMPVYCKACFVAVQSQ</sequence>
<dbReference type="InterPro" id="IPR026363">
    <property type="entry name" value="CxxC-x17-CxxC_dom"/>
</dbReference>
<feature type="domain" description="Probable zinc-binding" evidence="1">
    <location>
        <begin position="4"/>
        <end position="50"/>
    </location>
</feature>
<evidence type="ECO:0000259" key="2">
    <source>
        <dbReference type="Pfam" id="PF23477"/>
    </source>
</evidence>
<dbReference type="AlphaFoldDB" id="A0A382R6G4"/>